<reference evidence="1" key="1">
    <citation type="submission" date="2016-08" db="EMBL/GenBank/DDBJ databases">
        <authorList>
            <person name="Ngugi D.K."/>
            <person name="Miyake S."/>
            <person name="Stingl U."/>
        </authorList>
    </citation>
    <scope>NUCLEOTIDE SEQUENCE</scope>
    <source>
        <strain evidence="1">SCG-B11WGA-EpuloA1</strain>
    </source>
</reference>
<comment type="caution">
    <text evidence="1">The sequence shown here is derived from an EMBL/GenBank/DDBJ whole genome shotgun (WGS) entry which is preliminary data.</text>
</comment>
<evidence type="ECO:0000313" key="1">
    <source>
        <dbReference type="EMBL" id="ONI41559.1"/>
    </source>
</evidence>
<name>A0ACC8XER2_9FIRM</name>
<protein>
    <submittedName>
        <fullName evidence="1">Uncharacterized protein</fullName>
    </submittedName>
</protein>
<evidence type="ECO:0000313" key="2">
    <source>
        <dbReference type="Proteomes" id="UP000188605"/>
    </source>
</evidence>
<gene>
    <name evidence="1" type="ORF">AN396_00565</name>
</gene>
<dbReference type="Proteomes" id="UP000188605">
    <property type="component" value="Unassembled WGS sequence"/>
</dbReference>
<organism evidence="1 2">
    <name type="scientific">Candidatus Epulonipiscium fishelsonii</name>
    <dbReference type="NCBI Taxonomy" id="77094"/>
    <lineage>
        <taxon>Bacteria</taxon>
        <taxon>Bacillati</taxon>
        <taxon>Bacillota</taxon>
        <taxon>Clostridia</taxon>
        <taxon>Lachnospirales</taxon>
        <taxon>Lachnospiraceae</taxon>
        <taxon>Candidatus Epulonipiscium</taxon>
    </lineage>
</organism>
<keyword evidence="2" id="KW-1185">Reference proteome</keyword>
<proteinExistence type="predicted"/>
<accession>A0ACC8XER2</accession>
<dbReference type="EMBL" id="LJDB01000033">
    <property type="protein sequence ID" value="ONI41559.1"/>
    <property type="molecule type" value="Genomic_DNA"/>
</dbReference>
<sequence>MSYIAFDKVVEIAVVGVSNAGKSTFIGALYHSNICNKLRKKALTNKGQGQTKILVHYQLDRQLDRIERSDTLEIAAIKWNEDKIISILTNKESAKSLCSSLGFDEAVIEGKLDEDNLKELLEEAETILKYEDIDTIFDNYINNKELQQAGIISCIVLSGSPSEAINNIMSNYGFEKIVLRDTRGLLDGDLKRQVTNELNEENPSTSEVETIDQVAERGLIGVNACILMNGNNATMTESTAELYDAIFNAIANKMPTFLVEKSITLLRELEMGKDYYNALKDPDVTDYSFEHMEEILKKYDFSKDSSPLTISQELIQRHFKKMLLADIAKSMEKLDHSEENTEKYIQRYNLYIYTVNAVMGEVLKALSALRETIRDAFNIFKDHKMTIMYGFLTCYKNEFLSSIRMWGAPSCVRLDSKIVENDCTSNIAKKIVGYIDYYGEMVGIRGGLTSYRDYKYEAIAILKTATCCINKILGGLINDEEVAKSLIQCIGNIFYDDAQKKLAIGTIYITLSNYHQNGYTEYLQSTGTIVHRSNLWNACETERDKGIGKTHYYAIFNTFSDKFPNIKKQDKLALSIVYGVVFNILKNFIATVNDVTIKDEDLEKILFNEIN</sequence>